<dbReference type="InterPro" id="IPR051800">
    <property type="entry name" value="PqiA-PqiB_transport"/>
</dbReference>
<keyword evidence="5 7" id="KW-1133">Transmembrane helix</keyword>
<evidence type="ECO:0000313" key="9">
    <source>
        <dbReference type="EMBL" id="MFC6439242.1"/>
    </source>
</evidence>
<dbReference type="InterPro" id="IPR003399">
    <property type="entry name" value="Mce/MlaD"/>
</dbReference>
<evidence type="ECO:0000256" key="6">
    <source>
        <dbReference type="ARBA" id="ARBA00023136"/>
    </source>
</evidence>
<dbReference type="Proteomes" id="UP001596364">
    <property type="component" value="Unassembled WGS sequence"/>
</dbReference>
<dbReference type="PANTHER" id="PTHR30462">
    <property type="entry name" value="INTERMEMBRANE TRANSPORT PROTEIN PQIB-RELATED"/>
    <property type="match status" value="1"/>
</dbReference>
<name>A0ABW1XIQ8_9ALTE</name>
<comment type="subcellular location">
    <subcellularLocation>
        <location evidence="1">Cell inner membrane</location>
    </subcellularLocation>
</comment>
<evidence type="ECO:0000256" key="5">
    <source>
        <dbReference type="ARBA" id="ARBA00022989"/>
    </source>
</evidence>
<protein>
    <submittedName>
        <fullName evidence="9">Intermembrane transport protein PqiB</fullName>
    </submittedName>
</protein>
<evidence type="ECO:0000259" key="8">
    <source>
        <dbReference type="Pfam" id="PF02470"/>
    </source>
</evidence>
<feature type="domain" description="Mce/MlaD" evidence="8">
    <location>
        <begin position="294"/>
        <end position="390"/>
    </location>
</feature>
<dbReference type="RefSeq" id="WP_165490698.1">
    <property type="nucleotide sequence ID" value="NZ_JBHSUS010000001.1"/>
</dbReference>
<evidence type="ECO:0000313" key="10">
    <source>
        <dbReference type="Proteomes" id="UP001596364"/>
    </source>
</evidence>
<comment type="caution">
    <text evidence="9">The sequence shown here is derived from an EMBL/GenBank/DDBJ whole genome shotgun (WGS) entry which is preliminary data.</text>
</comment>
<dbReference type="PANTHER" id="PTHR30462:SF2">
    <property type="entry name" value="INTERMEMBRANE TRANSPORT PROTEIN PQIB"/>
    <property type="match status" value="1"/>
</dbReference>
<feature type="transmembrane region" description="Helical" evidence="7">
    <location>
        <begin position="19"/>
        <end position="36"/>
    </location>
</feature>
<dbReference type="NCBIfam" id="NF008070">
    <property type="entry name" value="PRK10807.1"/>
    <property type="match status" value="1"/>
</dbReference>
<evidence type="ECO:0000256" key="2">
    <source>
        <dbReference type="ARBA" id="ARBA00022475"/>
    </source>
</evidence>
<keyword evidence="3" id="KW-0997">Cell inner membrane</keyword>
<reference evidence="10" key="1">
    <citation type="journal article" date="2019" name="Int. J. Syst. Evol. Microbiol.">
        <title>The Global Catalogue of Microorganisms (GCM) 10K type strain sequencing project: providing services to taxonomists for standard genome sequencing and annotation.</title>
        <authorList>
            <consortium name="The Broad Institute Genomics Platform"/>
            <consortium name="The Broad Institute Genome Sequencing Center for Infectious Disease"/>
            <person name="Wu L."/>
            <person name="Ma J."/>
        </authorList>
    </citation>
    <scope>NUCLEOTIDE SEQUENCE [LARGE SCALE GENOMIC DNA]</scope>
    <source>
        <strain evidence="10">CGMCC 1.16031</strain>
    </source>
</reference>
<accession>A0ABW1XIQ8</accession>
<keyword evidence="10" id="KW-1185">Reference proteome</keyword>
<evidence type="ECO:0000256" key="3">
    <source>
        <dbReference type="ARBA" id="ARBA00022519"/>
    </source>
</evidence>
<feature type="domain" description="Mce/MlaD" evidence="8">
    <location>
        <begin position="43"/>
        <end position="133"/>
    </location>
</feature>
<evidence type="ECO:0000256" key="4">
    <source>
        <dbReference type="ARBA" id="ARBA00022692"/>
    </source>
</evidence>
<organism evidence="9 10">
    <name type="scientific">Pseudobowmanella zhangzhouensis</name>
    <dbReference type="NCBI Taxonomy" id="1537679"/>
    <lineage>
        <taxon>Bacteria</taxon>
        <taxon>Pseudomonadati</taxon>
        <taxon>Pseudomonadota</taxon>
        <taxon>Gammaproteobacteria</taxon>
        <taxon>Alteromonadales</taxon>
        <taxon>Alteromonadaceae</taxon>
    </lineage>
</organism>
<dbReference type="EMBL" id="JBHSUS010000001">
    <property type="protein sequence ID" value="MFC6439242.1"/>
    <property type="molecule type" value="Genomic_DNA"/>
</dbReference>
<gene>
    <name evidence="9" type="primary">pqiB</name>
    <name evidence="9" type="ORF">ACFP85_03655</name>
</gene>
<keyword evidence="4 7" id="KW-0812">Transmembrane</keyword>
<keyword evidence="2" id="KW-1003">Cell membrane</keyword>
<proteinExistence type="predicted"/>
<dbReference type="Pfam" id="PF02470">
    <property type="entry name" value="MlaD"/>
    <property type="match status" value="2"/>
</dbReference>
<evidence type="ECO:0000256" key="7">
    <source>
        <dbReference type="SAM" id="Phobius"/>
    </source>
</evidence>
<sequence>MDNQDAVDAEIRSQRSLSWIWLVPLIAALAGGWILYDHFSRIGPTITISFESASGVEPGKTRVKVRDVDVGVVKRVSLSADNQHVLVTVQMQADTERFLVEGSQFWIVSPRITHNSVSGLNTLLSGAYIDMSVGTQTAEKRRFIGLNEPPVTPVGTPGLRIKLRSAQDFAFDEGDPVIYRGLTVGKFEGVSFDVARRSVSYDVFINAPYHKLLTTNTRFWNASGVEINLDSDGISLRTGNAETLLTNGVAFDIPNDALPGEAVEELATYDIYPNEASADAVKYNESLRFVILISDSVRGLSVGAPVEYRGLQIGRVAEVNLHNPQAYQMLEQDYQIPVLLELFPGMAGLPDTAQGRHQMENQLQRWITTGLQASLSTGNLLTGKQIVDLQHFATESEAKLALFLDYPVIPTRAGDFTQITQKLSAILDKLNGLPLEQLSDEASETLTNITQTMQRYDSSGQKMEALLNQLNDADIARQISDILHNVNQLSAAYTEGSPGQEELNAMLANVNRTLRELQPLIQKVNNQPSSLVFPATPANEPVPGGKHAN</sequence>
<keyword evidence="6 7" id="KW-0472">Membrane</keyword>
<evidence type="ECO:0000256" key="1">
    <source>
        <dbReference type="ARBA" id="ARBA00004533"/>
    </source>
</evidence>